<feature type="transmembrane region" description="Helical" evidence="4">
    <location>
        <begin position="1166"/>
        <end position="1186"/>
    </location>
</feature>
<evidence type="ECO:0000256" key="5">
    <source>
        <dbReference type="SAM" id="SignalP"/>
    </source>
</evidence>
<dbReference type="PANTHER" id="PTHR38934">
    <property type="entry name" value="HYPHALLY REGULATED CELL WALL PROTEIN 1"/>
    <property type="match status" value="1"/>
</dbReference>
<feature type="transmembrane region" description="Helical" evidence="4">
    <location>
        <begin position="1249"/>
        <end position="1267"/>
    </location>
</feature>
<evidence type="ECO:0000313" key="7">
    <source>
        <dbReference type="EMBL" id="CAD8097932.1"/>
    </source>
</evidence>
<evidence type="ECO:0000313" key="8">
    <source>
        <dbReference type="Proteomes" id="UP000688137"/>
    </source>
</evidence>
<dbReference type="OMA" id="QECIITI"/>
<evidence type="ECO:0000256" key="3">
    <source>
        <dbReference type="ARBA" id="ARBA00023157"/>
    </source>
</evidence>
<proteinExistence type="predicted"/>
<feature type="domain" description="EGF-like" evidence="6">
    <location>
        <begin position="432"/>
        <end position="473"/>
    </location>
</feature>
<feature type="domain" description="EGF-like" evidence="6">
    <location>
        <begin position="624"/>
        <end position="656"/>
    </location>
</feature>
<feature type="transmembrane region" description="Helical" evidence="4">
    <location>
        <begin position="1046"/>
        <end position="1066"/>
    </location>
</feature>
<accession>A0A8S1P4H7</accession>
<comment type="caution">
    <text evidence="7">The sequence shown here is derived from an EMBL/GenBank/DDBJ whole genome shotgun (WGS) entry which is preliminary data.</text>
</comment>
<keyword evidence="2" id="KW-0677">Repeat</keyword>
<evidence type="ECO:0000259" key="6">
    <source>
        <dbReference type="SMART" id="SM00181"/>
    </source>
</evidence>
<protein>
    <recommendedName>
        <fullName evidence="6">EGF-like domain-containing protein</fullName>
    </recommendedName>
</protein>
<feature type="domain" description="EGF-like" evidence="6">
    <location>
        <begin position="481"/>
        <end position="525"/>
    </location>
</feature>
<dbReference type="PANTHER" id="PTHR38934:SF6">
    <property type="entry name" value="CHROMOSOME UNDETERMINED SCAFFOLD_176, WHOLE GENOME SHOTGUN SEQUENCE"/>
    <property type="match status" value="1"/>
</dbReference>
<feature type="chain" id="PRO_5035863404" description="EGF-like domain-containing protein" evidence="5">
    <location>
        <begin position="26"/>
        <end position="1361"/>
    </location>
</feature>
<feature type="signal peptide" evidence="5">
    <location>
        <begin position="1"/>
        <end position="25"/>
    </location>
</feature>
<feature type="domain" description="EGF-like" evidence="6">
    <location>
        <begin position="214"/>
        <end position="255"/>
    </location>
</feature>
<gene>
    <name evidence="7" type="ORF">PPRIM_AZ9-3.1.T1050108</name>
</gene>
<evidence type="ECO:0000256" key="2">
    <source>
        <dbReference type="ARBA" id="ARBA00022737"/>
    </source>
</evidence>
<feature type="domain" description="EGF-like" evidence="6">
    <location>
        <begin position="382"/>
        <end position="427"/>
    </location>
</feature>
<keyword evidence="4" id="KW-1133">Transmembrane helix</keyword>
<reference evidence="7" key="1">
    <citation type="submission" date="2021-01" db="EMBL/GenBank/DDBJ databases">
        <authorList>
            <consortium name="Genoscope - CEA"/>
            <person name="William W."/>
        </authorList>
    </citation>
    <scope>NUCLEOTIDE SEQUENCE</scope>
</reference>
<feature type="domain" description="EGF-like" evidence="6">
    <location>
        <begin position="168"/>
        <end position="209"/>
    </location>
</feature>
<feature type="domain" description="EGF-like" evidence="6">
    <location>
        <begin position="55"/>
        <end position="84"/>
    </location>
</feature>
<dbReference type="InterPro" id="IPR000742">
    <property type="entry name" value="EGF"/>
</dbReference>
<dbReference type="Proteomes" id="UP000688137">
    <property type="component" value="Unassembled WGS sequence"/>
</dbReference>
<feature type="transmembrane region" description="Helical" evidence="4">
    <location>
        <begin position="1279"/>
        <end position="1300"/>
    </location>
</feature>
<sequence>MKIQSTQGFMMIVLIINRFYSVCNGCPIGCRTCGLINDCWTCNQGYYYELLSCKACSNGCQDCSSSTSCSQCYPSYVLQNNKCNLQCQQNCLSCNTTTTCITCVDGYYADINQQCQQCTIPCQTCYQSSTNCQSCNDPIGMIVINSQCVCKDGYFKNSLNICQQCTSPCLKCIDNENKCMSCITTYNYFSDSNTCKCLNGQYEINQSCQACQLPCSTCELSATNCLSCIDSNQTLNGQNQCICNNGFVQIMTHCEQCISPCVTCTQSTTFCQSCIDINHELINGTCTCKSGYLSLDSQVCLKCNSNCITCSNNIDYCDSCVDINKEINGLHQCICKQGFYFDPNYTICQECDNSCAICDINMCIQCKRGYGKTIESLKYCLPCHYPCLDCQENVDFCNECDKISLFYLENQECKCPDGYYSTIEQCQKCSNECEKCSQTSEYCLSCIDHNYQFFENTCICPFGYYIDTALNCQQCQQRCESCQFNFDFCLSCSHSLQILINNQCQCIDGYTYIITTNQESDNICHQCQDIYQNCIECNQIQCNKCQQGYYQNEIQECIITICGDQIKVENEQCEDGNDGCFNCQCELGWIQNENGCYSTCGDGIQVKGEQCDDANNIQYDGCYECKYDCNINCQQCDQGICLLCKQGFLLDDNQCISTCGDGILDLSKEQCDDNNNIPRDGCYNCFLEDGFICQYNDELLFQSCNRCLDINCITCTLYNEIQICQKCIEGYFIDQYNSCSQCDQICIDCITTSKNCITYDYEIYQLKECNQSEGYYYNFTLKDCQSICGDGIITKQEQCDDYNTLDYDGCNSKCQIESGFLFDIENNRLINEPYIQVELNQAHNNQYSIIADQFQESINCTATNLNIERFNQTEYNFTITQTGDNCDINMIFTKTIEPINLIHIFVKYKGNYKKRILDEDFQQEVIIVPVRQIYVNQEQKEQGQKMAAASKALSSSIAAFAPLALIVGGFKFIWAILDILSWMNNFYFLNVNYPENVRLIFQQAEWSNIINFPSINILNQPSDNYYFQAQPKFTEKDVDPLFFNNIQIVIIFLFQVIITKLVCFTIRKVLQTYYKKLIVFNSKKTIFQLSECQIDIQKQDKQQEQQLRQSKVIYQIPNILQPLYSKCILFESNFIANLIKTIQLSYLDITLAIILQITNQQTADNLIVKINIGLALGFIIILLYLVKLSYSISQSHHLKLDNQHFHQRYSCFYEELKTDSKIAMIYSFVNLLRKTIFIVATVLLYNFPIFQTSVCFLSCLLNILLLLMGNPFIGKQQYILNLIPELCILLIIGTTIIFAFQDRFQILEDAKIYILGWVIALCIYISILLQLLFLLKEILIQMWNNFKYLIKYVKYKFNCVQ</sequence>
<feature type="transmembrane region" description="Helical" evidence="4">
    <location>
        <begin position="1312"/>
        <end position="1335"/>
    </location>
</feature>
<feature type="domain" description="EGF-like" evidence="6">
    <location>
        <begin position="86"/>
        <end position="116"/>
    </location>
</feature>
<keyword evidence="1 5" id="KW-0732">Signal</keyword>
<organism evidence="7 8">
    <name type="scientific">Paramecium primaurelia</name>
    <dbReference type="NCBI Taxonomy" id="5886"/>
    <lineage>
        <taxon>Eukaryota</taxon>
        <taxon>Sar</taxon>
        <taxon>Alveolata</taxon>
        <taxon>Ciliophora</taxon>
        <taxon>Intramacronucleata</taxon>
        <taxon>Oligohymenophorea</taxon>
        <taxon>Peniculida</taxon>
        <taxon>Parameciidae</taxon>
        <taxon>Paramecium</taxon>
    </lineage>
</organism>
<name>A0A8S1P4H7_PARPR</name>
<keyword evidence="3" id="KW-1015">Disulfide bond</keyword>
<evidence type="ECO:0000256" key="4">
    <source>
        <dbReference type="SAM" id="Phobius"/>
    </source>
</evidence>
<dbReference type="SMART" id="SM00181">
    <property type="entry name" value="EGF"/>
    <property type="match status" value="11"/>
</dbReference>
<dbReference type="Pfam" id="PF13948">
    <property type="entry name" value="DUF4215"/>
    <property type="match status" value="3"/>
</dbReference>
<dbReference type="NCBIfam" id="TIGR02232">
    <property type="entry name" value="myxo_disulf_rpt"/>
    <property type="match status" value="3"/>
</dbReference>
<dbReference type="InterPro" id="IPR011936">
    <property type="entry name" value="Myxo_disulph_rpt"/>
</dbReference>
<keyword evidence="8" id="KW-1185">Reference proteome</keyword>
<feature type="domain" description="EGF-like" evidence="6">
    <location>
        <begin position="263"/>
        <end position="301"/>
    </location>
</feature>
<keyword evidence="4" id="KW-0472">Membrane</keyword>
<dbReference type="SMART" id="SM00261">
    <property type="entry name" value="FU"/>
    <property type="match status" value="11"/>
</dbReference>
<feature type="transmembrane region" description="Helical" evidence="4">
    <location>
        <begin position="1223"/>
        <end position="1243"/>
    </location>
</feature>
<feature type="domain" description="EGF-like" evidence="6">
    <location>
        <begin position="117"/>
        <end position="163"/>
    </location>
</feature>
<keyword evidence="4" id="KW-0812">Transmembrane</keyword>
<dbReference type="EMBL" id="CAJJDM010000108">
    <property type="protein sequence ID" value="CAD8097932.1"/>
    <property type="molecule type" value="Genomic_DNA"/>
</dbReference>
<dbReference type="InterPro" id="IPR006212">
    <property type="entry name" value="Furin_repeat"/>
</dbReference>
<feature type="domain" description="EGF-like" evidence="6">
    <location>
        <begin position="309"/>
        <end position="349"/>
    </location>
</feature>
<evidence type="ECO:0000256" key="1">
    <source>
        <dbReference type="ARBA" id="ARBA00022729"/>
    </source>
</evidence>